<organism evidence="1 2">
    <name type="scientific">Marinobacterium lutimaris</name>
    <dbReference type="NCBI Taxonomy" id="568106"/>
    <lineage>
        <taxon>Bacteria</taxon>
        <taxon>Pseudomonadati</taxon>
        <taxon>Pseudomonadota</taxon>
        <taxon>Gammaproteobacteria</taxon>
        <taxon>Oceanospirillales</taxon>
        <taxon>Oceanospirillaceae</taxon>
        <taxon>Marinobacterium</taxon>
    </lineage>
</organism>
<gene>
    <name evidence="1" type="ORF">SAMN05444390_1011619</name>
</gene>
<protein>
    <recommendedName>
        <fullName evidence="3">Prephenate dehydrogenase</fullName>
    </recommendedName>
</protein>
<dbReference type="AlphaFoldDB" id="A0A1H5Y5K4"/>
<accession>A0A1H5Y5K4</accession>
<dbReference type="OrthoDB" id="7067468at2"/>
<dbReference type="EMBL" id="FNVQ01000001">
    <property type="protein sequence ID" value="SEG18977.1"/>
    <property type="molecule type" value="Genomic_DNA"/>
</dbReference>
<sequence>MNHSDRQNLINHLRDSIKAAYQQALDADAQLDALAKENLAQFESVLKPGSGFSSDAVRFQPYVEELGQDLLALQDSDDFTADLQKLALKLKLLLQTLARFKSFDK</sequence>
<dbReference type="RefSeq" id="WP_104002506.1">
    <property type="nucleotide sequence ID" value="NZ_FNVQ01000001.1"/>
</dbReference>
<reference evidence="1 2" key="1">
    <citation type="submission" date="2016-10" db="EMBL/GenBank/DDBJ databases">
        <authorList>
            <person name="de Groot N.N."/>
        </authorList>
    </citation>
    <scope>NUCLEOTIDE SEQUENCE [LARGE SCALE GENOMIC DNA]</scope>
    <source>
        <strain evidence="1 2">DSM 22012</strain>
    </source>
</reference>
<name>A0A1H5Y5K4_9GAMM</name>
<dbReference type="Proteomes" id="UP000236745">
    <property type="component" value="Unassembled WGS sequence"/>
</dbReference>
<evidence type="ECO:0000313" key="2">
    <source>
        <dbReference type="Proteomes" id="UP000236745"/>
    </source>
</evidence>
<keyword evidence="2" id="KW-1185">Reference proteome</keyword>
<proteinExistence type="predicted"/>
<evidence type="ECO:0000313" key="1">
    <source>
        <dbReference type="EMBL" id="SEG18977.1"/>
    </source>
</evidence>
<evidence type="ECO:0008006" key="3">
    <source>
        <dbReference type="Google" id="ProtNLM"/>
    </source>
</evidence>